<dbReference type="NCBIfam" id="NF012211">
    <property type="entry name" value="tand_rpt_95"/>
    <property type="match status" value="2"/>
</dbReference>
<reference evidence="2 3" key="1">
    <citation type="submission" date="2021-06" db="EMBL/GenBank/DDBJ databases">
        <title>Differences between aerobic and microaerobic xylene degrading microbial communities.</title>
        <authorList>
            <person name="Banerjee S."/>
            <person name="Tancsics A."/>
        </authorList>
    </citation>
    <scope>NUCLEOTIDE SEQUENCE [LARGE SCALE GENOMIC DNA]</scope>
    <source>
        <strain evidence="2 3">MAP12</strain>
    </source>
</reference>
<dbReference type="PROSITE" id="PS00330">
    <property type="entry name" value="HEMOLYSIN_CALCIUM"/>
    <property type="match status" value="3"/>
</dbReference>
<accession>A0ABS6MSK8</accession>
<dbReference type="InterPro" id="IPR018511">
    <property type="entry name" value="Hemolysin-typ_Ca-bd_CS"/>
</dbReference>
<name>A0ABS6MSK8_9GAMM</name>
<dbReference type="InterPro" id="IPR019960">
    <property type="entry name" value="T1SS_VCA0849"/>
</dbReference>
<dbReference type="InterPro" id="IPR047777">
    <property type="entry name" value="LapA-like_RM"/>
</dbReference>
<dbReference type="Proteomes" id="UP000813068">
    <property type="component" value="Unassembled WGS sequence"/>
</dbReference>
<dbReference type="NCBIfam" id="TIGR03661">
    <property type="entry name" value="T1SS_VCA0849"/>
    <property type="match status" value="1"/>
</dbReference>
<dbReference type="Pfam" id="PF00353">
    <property type="entry name" value="HemolysinCabind"/>
    <property type="match status" value="2"/>
</dbReference>
<sequence>MAKLIGFVRAVVGEVFAVAADGSKRQLGEGDRVFAGEQLLTGAGGAVAIRLVNGGELTVGRDSSLMLDTQLLAGENARAPIQPATPEHVPSAQELAEVEDVQQAIASGVDPTLSLPATAAGPGAGGPAGSGGGGISFVLLGETGDRVDPNIGYPTGPLQFAPLFPEIFPQGADEELDPIPSIRVEYFADETGQVLTERGFVDEAALPGGSRAESPAESTFGRVVISSPDGIQAIQVQDVNGNWVDVTAGGTVQGQYGTLQVGPNGTWVFTLNGNTLDHDDPNATTTDEVVQNFPVRVIDADGDISPPATLVINIGDDGPQAINDSVLTPEDTPVTINVLGNDVQGADSGATLVSAVLTGGSGTVSFLPDGSVTFTPAPGFEGLASISYVMRDADGDTAQAVLTVGVGVDSVPDLAITYGPGAGVVDEAALNAGGSGDGLPGSNPSSTAEQTSGSIVVDTKGDSLGSVTISSVIIGGVDVTNGGTVAGQYGVLEVTRITEGEYSWTYTLNDNSLDHDGANLTGTDDQLFDVFSVVATDNEGDPAGPQALTIAINDDGPTAVNDSVLTPEDTPVTVNVLGNDVQGSDTATLIGASLTSGNGSVSFLPDGAVTFSPAPGFEGVATIAYTILDADGDSSQAVLTVGVGVDSVPDLAITYGPGAGVVDEAALNAGGSGDGLPGSNPSSTAEQTSGSIVVDTKGDSLGSVTISSVIIGGVDVTNGGAVDGQYGVLQVTKIGEGKYSWTYTLTDNSLDHAGVNLTGTDDQLFDVFSVVATDNEGDPAGPQALTIAINDDGPTAVNDGSSLSEDTASVSGNVLVNDIAGADAGVVVTTPGTAIGSYGQLVLGAGGDYTYTLNTASPVVQGLDTGASLTETFSYTMRDADGDESSATVTITITGSNDVPSLTVDPGNGGANDVVDEAGLSSGSNAASPSEFASGTFTLSDADGLDDLQSVTINGITVAIGSLAGSSFAGASGTLTITAYDAATGVATYTYQLTSPTTDLAGIETDTFTLSVSDGTTPSAPATITIDILDDLPNAENDVPASLVEDGLSLVEGNVLSNDEHANGQIGADGRIFVAWESSTANILSTYGTVALGDDGSYRFVLDNTRPATQALNAGEVVSETFTYTIRDADGDTDTAILTLSVTGAADGVMLGGLDGTGSEIVVDDANLSDGSAANPALLTQTNSFTFSAPDGVQSLSVGGSALISGGVLVAPLPTLTSALGNTLTITGVNYDAATGTGTVTYSYTLLDNEMHTQPANDTALSESFAVELIDDSGSTTSQSLDVTILDDVPNAVSGKPASLVEDGLSLIEGNVLLNDVHANGQIGADGKTFVGWESPTSSVLSTYGTVELGADGSFRFTLDNTLAATQALNAGQVVSETFTYTIVDGDGDTDTATLTLRVVGTDDGVVLSGLDGTGGEITVSDANLADGSAANAALLTQTGSFTFSAPDGVQSLTVGGSALISGGVLAGTLPTLTSGLGNTLTITSVSYDPATGSGTVFYSYTLLDNEMHTQPLNDTALSESFAVELIDDSGSTTSQSLDVTILDDVPNAVSGEPASLVEDGLSLIEGNVLLNDVHTNGQIGADGRFFVAWEDSTANILSTYGTVVLGDDGSFSFVLDNTRPATQALNAGEVVSETFTYTIRDADGDTDTATLILRVAGADDGAVLSGLNATGGEITVSDANLSDGNAANAALLTQTGSFTFSAPDGVQSLTVGGSALISGGVLAATLPTLTSGLGNTLTITSVSYDPATGSGTVFYSYTLLDNEMHTQPANDTALSESFAVQLIDDSGSTTSQNLDVTILDDVPQAFLPEHGMLIDQVAATRVITGDLRFAEAAGADGVGNVVFTPTFGKAEGDAARDGSGHLITLFNAVTGKGEQLYLHYSADGHTLEATTAGGTVGFTMVLDPATDTYTLTTSGVLSNDTRTVISGLSATGSAGHDNFKALLNVDPVTLQDVLMSSTTGPVNSTSTDIGIADQWIDTGDNIRFDFVNGLAVNAASTTGFSYSTHNLIHSFRQSISQVQGNNGVVNLTLLAIVADNDNVFGATDPDDTHVDLSTSDIKVYNASGVDVTGSVTLIDNVDSITINGLHDDWSFEINSATQFSAVQVTGASGSTDFALGTFSYSQVLPSQPIDLAYQIQATDGDGDAMLSTVNATLYPQENTLEGGAGNDPLPGTAAADWIFGHDGNDSLSGLLGDDALSGGDGIDLLNGGQGSDLLSGGKGADTFVWNAGDSGIDRITDFTPGEDKLDLSQLLQGETSTVESLSSYLSFTFGASTTITVDANGTNAGPVPPQSIILEGVDLSVAYNSPDAAGVIAGMLGDGTLKVDTV</sequence>
<dbReference type="RefSeq" id="WP_217679310.1">
    <property type="nucleotide sequence ID" value="NZ_JAHRGL010000001.1"/>
</dbReference>
<feature type="compositionally biased region" description="Polar residues" evidence="1">
    <location>
        <begin position="679"/>
        <end position="691"/>
    </location>
</feature>
<dbReference type="NCBIfam" id="TIGR01965">
    <property type="entry name" value="VCBS_repeat"/>
    <property type="match status" value="5"/>
</dbReference>
<feature type="compositionally biased region" description="Polar residues" evidence="1">
    <location>
        <begin position="442"/>
        <end position="454"/>
    </location>
</feature>
<evidence type="ECO:0000256" key="1">
    <source>
        <dbReference type="SAM" id="MobiDB-lite"/>
    </source>
</evidence>
<evidence type="ECO:0000313" key="2">
    <source>
        <dbReference type="EMBL" id="MBV2131404.1"/>
    </source>
</evidence>
<organism evidence="2 3">
    <name type="scientific">Geopseudomonas aromaticivorans</name>
    <dbReference type="NCBI Taxonomy" id="2849492"/>
    <lineage>
        <taxon>Bacteria</taxon>
        <taxon>Pseudomonadati</taxon>
        <taxon>Pseudomonadota</taxon>
        <taxon>Gammaproteobacteria</taxon>
        <taxon>Pseudomonadales</taxon>
        <taxon>Pseudomonadaceae</taxon>
        <taxon>Geopseudomonas</taxon>
    </lineage>
</organism>
<comment type="caution">
    <text evidence="2">The sequence shown here is derived from an EMBL/GenBank/DDBJ whole genome shotgun (WGS) entry which is preliminary data.</text>
</comment>
<keyword evidence="3" id="KW-1185">Reference proteome</keyword>
<dbReference type="InterPro" id="IPR010221">
    <property type="entry name" value="VCBS_dom"/>
</dbReference>
<evidence type="ECO:0000313" key="3">
    <source>
        <dbReference type="Proteomes" id="UP000813068"/>
    </source>
</evidence>
<feature type="region of interest" description="Disordered" evidence="1">
    <location>
        <begin position="670"/>
        <end position="694"/>
    </location>
</feature>
<proteinExistence type="predicted"/>
<feature type="region of interest" description="Disordered" evidence="1">
    <location>
        <begin position="433"/>
        <end position="454"/>
    </location>
</feature>
<dbReference type="NCBIfam" id="NF033682">
    <property type="entry name" value="retention_LapA"/>
    <property type="match status" value="1"/>
</dbReference>
<dbReference type="EMBL" id="JAHRGL010000001">
    <property type="protein sequence ID" value="MBV2131404.1"/>
    <property type="molecule type" value="Genomic_DNA"/>
</dbReference>
<gene>
    <name evidence="2" type="ORF">KRX52_01155</name>
</gene>
<dbReference type="Pfam" id="PF17963">
    <property type="entry name" value="Big_9"/>
    <property type="match status" value="6"/>
</dbReference>
<protein>
    <submittedName>
        <fullName evidence="2">Retention module-containing protein</fullName>
    </submittedName>
</protein>
<dbReference type="InterPro" id="IPR001343">
    <property type="entry name" value="Hemolysn_Ca-bd"/>
</dbReference>